<dbReference type="Pfam" id="PF00106">
    <property type="entry name" value="adh_short"/>
    <property type="match status" value="1"/>
</dbReference>
<evidence type="ECO:0000313" key="3">
    <source>
        <dbReference type="Proteomes" id="UP000054248"/>
    </source>
</evidence>
<dbReference type="EMBL" id="KN823045">
    <property type="protein sequence ID" value="KIO25264.1"/>
    <property type="molecule type" value="Genomic_DNA"/>
</dbReference>
<dbReference type="PANTHER" id="PTHR47534">
    <property type="entry name" value="YALI0E05731P"/>
    <property type="match status" value="1"/>
</dbReference>
<dbReference type="Proteomes" id="UP000054248">
    <property type="component" value="Unassembled WGS sequence"/>
</dbReference>
<keyword evidence="3" id="KW-1185">Reference proteome</keyword>
<gene>
    <name evidence="2" type="ORF">M407DRAFT_244132</name>
</gene>
<evidence type="ECO:0008006" key="4">
    <source>
        <dbReference type="Google" id="ProtNLM"/>
    </source>
</evidence>
<dbReference type="STRING" id="1051891.A0A0C3QHK7"/>
<accession>A0A0C3QHK7</accession>
<reference evidence="3" key="2">
    <citation type="submission" date="2015-01" db="EMBL/GenBank/DDBJ databases">
        <title>Evolutionary Origins and Diversification of the Mycorrhizal Mutualists.</title>
        <authorList>
            <consortium name="DOE Joint Genome Institute"/>
            <consortium name="Mycorrhizal Genomics Consortium"/>
            <person name="Kohler A."/>
            <person name="Kuo A."/>
            <person name="Nagy L.G."/>
            <person name="Floudas D."/>
            <person name="Copeland A."/>
            <person name="Barry K.W."/>
            <person name="Cichocki N."/>
            <person name="Veneault-Fourrey C."/>
            <person name="LaButti K."/>
            <person name="Lindquist E.A."/>
            <person name="Lipzen A."/>
            <person name="Lundell T."/>
            <person name="Morin E."/>
            <person name="Murat C."/>
            <person name="Riley R."/>
            <person name="Ohm R."/>
            <person name="Sun H."/>
            <person name="Tunlid A."/>
            <person name="Henrissat B."/>
            <person name="Grigoriev I.V."/>
            <person name="Hibbett D.S."/>
            <person name="Martin F."/>
        </authorList>
    </citation>
    <scope>NUCLEOTIDE SEQUENCE [LARGE SCALE GENOMIC DNA]</scope>
    <source>
        <strain evidence="3">MUT 4182</strain>
    </source>
</reference>
<protein>
    <recommendedName>
        <fullName evidence="4">NAD(P)-binding protein</fullName>
    </recommendedName>
</protein>
<dbReference type="InterPro" id="IPR052228">
    <property type="entry name" value="Sec_Metab_Biosynth_Oxidored"/>
</dbReference>
<name>A0A0C3QHK7_9AGAM</name>
<reference evidence="2 3" key="1">
    <citation type="submission" date="2014-04" db="EMBL/GenBank/DDBJ databases">
        <authorList>
            <consortium name="DOE Joint Genome Institute"/>
            <person name="Kuo A."/>
            <person name="Girlanda M."/>
            <person name="Perotto S."/>
            <person name="Kohler A."/>
            <person name="Nagy L.G."/>
            <person name="Floudas D."/>
            <person name="Copeland A."/>
            <person name="Barry K.W."/>
            <person name="Cichocki N."/>
            <person name="Veneault-Fourrey C."/>
            <person name="LaButti K."/>
            <person name="Lindquist E.A."/>
            <person name="Lipzen A."/>
            <person name="Lundell T."/>
            <person name="Morin E."/>
            <person name="Murat C."/>
            <person name="Sun H."/>
            <person name="Tunlid A."/>
            <person name="Henrissat B."/>
            <person name="Grigoriev I.V."/>
            <person name="Hibbett D.S."/>
            <person name="Martin F."/>
            <person name="Nordberg H.P."/>
            <person name="Cantor M.N."/>
            <person name="Hua S.X."/>
        </authorList>
    </citation>
    <scope>NUCLEOTIDE SEQUENCE [LARGE SCALE GENOMIC DNA]</scope>
    <source>
        <strain evidence="2 3">MUT 4182</strain>
    </source>
</reference>
<dbReference type="GO" id="GO:0016491">
    <property type="term" value="F:oxidoreductase activity"/>
    <property type="evidence" value="ECO:0007669"/>
    <property type="project" value="UniProtKB-KW"/>
</dbReference>
<dbReference type="InterPro" id="IPR036291">
    <property type="entry name" value="NAD(P)-bd_dom_sf"/>
</dbReference>
<organism evidence="2 3">
    <name type="scientific">Tulasnella calospora MUT 4182</name>
    <dbReference type="NCBI Taxonomy" id="1051891"/>
    <lineage>
        <taxon>Eukaryota</taxon>
        <taxon>Fungi</taxon>
        <taxon>Dikarya</taxon>
        <taxon>Basidiomycota</taxon>
        <taxon>Agaricomycotina</taxon>
        <taxon>Agaricomycetes</taxon>
        <taxon>Cantharellales</taxon>
        <taxon>Tulasnellaceae</taxon>
        <taxon>Tulasnella</taxon>
    </lineage>
</organism>
<dbReference type="InterPro" id="IPR002347">
    <property type="entry name" value="SDR_fam"/>
</dbReference>
<keyword evidence="1" id="KW-0560">Oxidoreductase</keyword>
<dbReference type="SUPFAM" id="SSF51735">
    <property type="entry name" value="NAD(P)-binding Rossmann-fold domains"/>
    <property type="match status" value="1"/>
</dbReference>
<dbReference type="Gene3D" id="3.40.50.720">
    <property type="entry name" value="NAD(P)-binding Rossmann-like Domain"/>
    <property type="match status" value="1"/>
</dbReference>
<sequence>MFVGGTSGVGEGTVKAFAQAAQGRAHIVIVGRSRTRAEEIIASFPKTSESQYDFIQCDASLLKNVVTAANEAKDKISGPLNYLVLSPGLFHLKGFTPTSEGIDVKMALHFYSRWKFIDELIPLLDQAVASGQEARVMSIMDPKNAGLLDVGDFGVKKNYSLPRAAQQIGAYNSAMVQEYSPIHPTLSISHIYPGLVKTRIARDVPWYLKPAFSGLLLLGKTSEECGDWMFSALLNEKYQKGGFLLGEYGEELDVQRDSAENRALLLEHYRKQVAEATES</sequence>
<evidence type="ECO:0000313" key="2">
    <source>
        <dbReference type="EMBL" id="KIO25264.1"/>
    </source>
</evidence>
<dbReference type="PANTHER" id="PTHR47534:SF3">
    <property type="entry name" value="ALCOHOL DEHYDROGENASE-LIKE C-TERMINAL DOMAIN-CONTAINING PROTEIN"/>
    <property type="match status" value="1"/>
</dbReference>
<evidence type="ECO:0000256" key="1">
    <source>
        <dbReference type="ARBA" id="ARBA00023002"/>
    </source>
</evidence>
<proteinExistence type="predicted"/>
<dbReference type="HOGENOM" id="CLU_044999_1_0_1"/>
<dbReference type="AlphaFoldDB" id="A0A0C3QHK7"/>
<dbReference type="OrthoDB" id="2898509at2759"/>